<dbReference type="Proteomes" id="UP001168821">
    <property type="component" value="Unassembled WGS sequence"/>
</dbReference>
<proteinExistence type="predicted"/>
<dbReference type="InterPro" id="IPR006578">
    <property type="entry name" value="MADF-dom"/>
</dbReference>
<feature type="domain" description="MADF" evidence="2">
    <location>
        <begin position="68"/>
        <end position="157"/>
    </location>
</feature>
<evidence type="ECO:0000313" key="4">
    <source>
        <dbReference type="Proteomes" id="UP001168821"/>
    </source>
</evidence>
<feature type="compositionally biased region" description="Polar residues" evidence="1">
    <location>
        <begin position="12"/>
        <end position="23"/>
    </location>
</feature>
<evidence type="ECO:0000313" key="3">
    <source>
        <dbReference type="EMBL" id="KAJ3658202.1"/>
    </source>
</evidence>
<sequence length="286" mass="33367">MFDVRATCSPAVGNTQRHSTNIKNPKFPYEQLDTHLFASCVVQVSESPTQKMVDPHAVSEWTCDEVLQLITEYGKRPALWDPDCKDYKNRFIKHQMWLELSEIFKYSKLEVERKMKILNSQFRRERLKALRMRRMGKTHKITWYGYSAFSFMNKNLARYKNKSKGLMIRSVVKQEEDVDNFVPLLKKFKQRLDQDGNSVENQNVDSGLVENADGTVDGDKEPQQFTDGVFRSLHETKDEWALFGELVAHTLRKLPDMSRCIAKHKINTVLYEAELITYNSSDKTVK</sequence>
<organism evidence="3 4">
    <name type="scientific">Zophobas morio</name>
    <dbReference type="NCBI Taxonomy" id="2755281"/>
    <lineage>
        <taxon>Eukaryota</taxon>
        <taxon>Metazoa</taxon>
        <taxon>Ecdysozoa</taxon>
        <taxon>Arthropoda</taxon>
        <taxon>Hexapoda</taxon>
        <taxon>Insecta</taxon>
        <taxon>Pterygota</taxon>
        <taxon>Neoptera</taxon>
        <taxon>Endopterygota</taxon>
        <taxon>Coleoptera</taxon>
        <taxon>Polyphaga</taxon>
        <taxon>Cucujiformia</taxon>
        <taxon>Tenebrionidae</taxon>
        <taxon>Zophobas</taxon>
    </lineage>
</organism>
<dbReference type="SMART" id="SM00595">
    <property type="entry name" value="MADF"/>
    <property type="match status" value="1"/>
</dbReference>
<evidence type="ECO:0000256" key="1">
    <source>
        <dbReference type="SAM" id="MobiDB-lite"/>
    </source>
</evidence>
<keyword evidence="4" id="KW-1185">Reference proteome</keyword>
<dbReference type="PROSITE" id="PS51029">
    <property type="entry name" value="MADF"/>
    <property type="match status" value="1"/>
</dbReference>
<dbReference type="PANTHER" id="PTHR21505">
    <property type="entry name" value="MADF DOMAIN-CONTAINING PROTEIN-RELATED"/>
    <property type="match status" value="1"/>
</dbReference>
<evidence type="ECO:0000259" key="2">
    <source>
        <dbReference type="PROSITE" id="PS51029"/>
    </source>
</evidence>
<name>A0AA38IJQ8_9CUCU</name>
<accession>A0AA38IJQ8</accession>
<dbReference type="PANTHER" id="PTHR21505:SF15">
    <property type="entry name" value="RE18252P"/>
    <property type="match status" value="1"/>
</dbReference>
<comment type="caution">
    <text evidence="3">The sequence shown here is derived from an EMBL/GenBank/DDBJ whole genome shotgun (WGS) entry which is preliminary data.</text>
</comment>
<dbReference type="EMBL" id="JALNTZ010000003">
    <property type="protein sequence ID" value="KAJ3658202.1"/>
    <property type="molecule type" value="Genomic_DNA"/>
</dbReference>
<reference evidence="3" key="1">
    <citation type="journal article" date="2023" name="G3 (Bethesda)">
        <title>Whole genome assemblies of Zophobas morio and Tenebrio molitor.</title>
        <authorList>
            <person name="Kaur S."/>
            <person name="Stinson S.A."/>
            <person name="diCenzo G.C."/>
        </authorList>
    </citation>
    <scope>NUCLEOTIDE SEQUENCE</scope>
    <source>
        <strain evidence="3">QUZm001</strain>
    </source>
</reference>
<feature type="region of interest" description="Disordered" evidence="1">
    <location>
        <begin position="1"/>
        <end position="23"/>
    </location>
</feature>
<gene>
    <name evidence="3" type="ORF">Zmor_009956</name>
</gene>
<dbReference type="Pfam" id="PF10545">
    <property type="entry name" value="MADF_DNA_bdg"/>
    <property type="match status" value="1"/>
</dbReference>
<protein>
    <recommendedName>
        <fullName evidence="2">MADF domain-containing protein</fullName>
    </recommendedName>
</protein>
<dbReference type="AlphaFoldDB" id="A0AA38IJQ8"/>